<dbReference type="Pfam" id="PF11527">
    <property type="entry name" value="ARL2_Bind_BART"/>
    <property type="match status" value="1"/>
</dbReference>
<feature type="domain" description="BART" evidence="10">
    <location>
        <begin position="12"/>
        <end position="97"/>
    </location>
</feature>
<dbReference type="EMBL" id="JH712362">
    <property type="protein sequence ID" value="EFO14177.1"/>
    <property type="molecule type" value="Genomic_DNA"/>
</dbReference>
<organism evidence="11">
    <name type="scientific">Loa loa</name>
    <name type="common">Eye worm</name>
    <name type="synonym">Filaria loa</name>
    <dbReference type="NCBI Taxonomy" id="7209"/>
    <lineage>
        <taxon>Eukaryota</taxon>
        <taxon>Metazoa</taxon>
        <taxon>Ecdysozoa</taxon>
        <taxon>Nematoda</taxon>
        <taxon>Chromadorea</taxon>
        <taxon>Rhabditida</taxon>
        <taxon>Spirurina</taxon>
        <taxon>Spiruromorpha</taxon>
        <taxon>Filarioidea</taxon>
        <taxon>Onchocercidae</taxon>
        <taxon>Loa</taxon>
    </lineage>
</organism>
<dbReference type="Gene3D" id="1.20.1520.10">
    <property type="entry name" value="ADP-ribosylation factor-like 2-binding protein, domain"/>
    <property type="match status" value="1"/>
</dbReference>
<dbReference type="InterPro" id="IPR038888">
    <property type="entry name" value="CFAP36"/>
</dbReference>
<keyword evidence="6" id="KW-0175">Coiled coil</keyword>
<comment type="similarity">
    <text evidence="3">Belongs to the CFAP36 family.</text>
</comment>
<dbReference type="OrthoDB" id="272687at2759"/>
<accession>A0A1S0THR9</accession>
<evidence type="ECO:0000256" key="1">
    <source>
        <dbReference type="ARBA" id="ARBA00004138"/>
    </source>
</evidence>
<dbReference type="GO" id="GO:0097546">
    <property type="term" value="C:ciliary base"/>
    <property type="evidence" value="ECO:0007669"/>
    <property type="project" value="TreeGrafter"/>
</dbReference>
<dbReference type="GeneID" id="9951827"/>
<evidence type="ECO:0000256" key="9">
    <source>
        <dbReference type="ARBA" id="ARBA00031593"/>
    </source>
</evidence>
<keyword evidence="8" id="KW-0966">Cell projection</keyword>
<dbReference type="RefSeq" id="XP_003149892.1">
    <property type="nucleotide sequence ID" value="XM_003149844.1"/>
</dbReference>
<dbReference type="InParanoid" id="A0A1S0THR9"/>
<evidence type="ECO:0000256" key="5">
    <source>
        <dbReference type="ARBA" id="ARBA00022490"/>
    </source>
</evidence>
<evidence type="ECO:0000256" key="3">
    <source>
        <dbReference type="ARBA" id="ARBA00007460"/>
    </source>
</evidence>
<evidence type="ECO:0000256" key="2">
    <source>
        <dbReference type="ARBA" id="ARBA00004496"/>
    </source>
</evidence>
<evidence type="ECO:0000313" key="11">
    <source>
        <dbReference type="EMBL" id="EFO14177.1"/>
    </source>
</evidence>
<sequence length="119" mass="13901">MFKQHAQYVQSSEIIFDKFINFLSSSIWNIPIATFLEQYSIVFDDKQNDLLLYQKIHDEFKSMVDTLMDGFCGDLQIKARELVTALKQHDNSNKLSTKNRVALFFSSINNLVYLINLKL</sequence>
<dbReference type="KEGG" id="loa:LOAG_14347"/>
<name>A0A1S0THR9_LOALO</name>
<keyword evidence="5" id="KW-0963">Cytoplasm</keyword>
<evidence type="ECO:0000256" key="6">
    <source>
        <dbReference type="ARBA" id="ARBA00023054"/>
    </source>
</evidence>
<evidence type="ECO:0000259" key="10">
    <source>
        <dbReference type="Pfam" id="PF11527"/>
    </source>
</evidence>
<reference evidence="11" key="1">
    <citation type="submission" date="2012-04" db="EMBL/GenBank/DDBJ databases">
        <title>The Genome Sequence of Loa loa.</title>
        <authorList>
            <consortium name="The Broad Institute Genome Sequencing Platform"/>
            <consortium name="Broad Institute Genome Sequencing Center for Infectious Disease"/>
            <person name="Nutman T.B."/>
            <person name="Fink D.L."/>
            <person name="Russ C."/>
            <person name="Young S."/>
            <person name="Zeng Q."/>
            <person name="Gargeya S."/>
            <person name="Alvarado L."/>
            <person name="Berlin A."/>
            <person name="Chapman S.B."/>
            <person name="Chen Z."/>
            <person name="Freedman E."/>
            <person name="Gellesch M."/>
            <person name="Goldberg J."/>
            <person name="Griggs A."/>
            <person name="Gujja S."/>
            <person name="Heilman E.R."/>
            <person name="Heiman D."/>
            <person name="Howarth C."/>
            <person name="Mehta T."/>
            <person name="Neiman D."/>
            <person name="Pearson M."/>
            <person name="Roberts A."/>
            <person name="Saif S."/>
            <person name="Shea T."/>
            <person name="Shenoy N."/>
            <person name="Sisk P."/>
            <person name="Stolte C."/>
            <person name="Sykes S."/>
            <person name="White J."/>
            <person name="Yandava C."/>
            <person name="Haas B."/>
            <person name="Henn M.R."/>
            <person name="Nusbaum C."/>
            <person name="Birren B."/>
        </authorList>
    </citation>
    <scope>NUCLEOTIDE SEQUENCE [LARGE SCALE GENOMIC DNA]</scope>
</reference>
<evidence type="ECO:0000256" key="8">
    <source>
        <dbReference type="ARBA" id="ARBA00023273"/>
    </source>
</evidence>
<comment type="subcellular location">
    <subcellularLocation>
        <location evidence="1">Cell projection</location>
        <location evidence="1">Cilium</location>
    </subcellularLocation>
    <subcellularLocation>
        <location evidence="2">Cytoplasm</location>
    </subcellularLocation>
</comment>
<dbReference type="InterPro" id="IPR023379">
    <property type="entry name" value="BART_dom"/>
</dbReference>
<proteinExistence type="inferred from homology"/>
<dbReference type="AlphaFoldDB" id="A0A1S0THR9"/>
<dbReference type="PANTHER" id="PTHR21532:SF0">
    <property type="entry name" value="CILIA- AND FLAGELLA-ASSOCIATED PROTEIN 36"/>
    <property type="match status" value="1"/>
</dbReference>
<evidence type="ECO:0000256" key="7">
    <source>
        <dbReference type="ARBA" id="ARBA00023069"/>
    </source>
</evidence>
<keyword evidence="7" id="KW-0969">Cilium</keyword>
<protein>
    <recommendedName>
        <fullName evidence="4">Cilia- and flagella-associated protein 36</fullName>
    </recommendedName>
    <alternativeName>
        <fullName evidence="9">Coiled-coil domain-containing protein 104</fullName>
    </alternativeName>
</protein>
<gene>
    <name evidence="11" type="ORF">LOAG_14347</name>
</gene>
<evidence type="ECO:0000256" key="4">
    <source>
        <dbReference type="ARBA" id="ARBA00021815"/>
    </source>
</evidence>
<dbReference type="OMA" id="HDEFKSM"/>
<dbReference type="PANTHER" id="PTHR21532">
    <property type="entry name" value="PHOSPHODIESTERASE HL"/>
    <property type="match status" value="1"/>
</dbReference>
<dbReference type="GO" id="GO:0005930">
    <property type="term" value="C:axoneme"/>
    <property type="evidence" value="ECO:0007669"/>
    <property type="project" value="TreeGrafter"/>
</dbReference>
<dbReference type="InterPro" id="IPR042541">
    <property type="entry name" value="BART_sf"/>
</dbReference>
<dbReference type="CTD" id="9951827"/>